<proteinExistence type="predicted"/>
<dbReference type="RefSeq" id="WP_254290914.1">
    <property type="nucleotide sequence ID" value="NZ_JAMLDX010000001.1"/>
</dbReference>
<comment type="caution">
    <text evidence="2">The sequence shown here is derived from an EMBL/GenBank/DDBJ whole genome shotgun (WGS) entry which is preliminary data.</text>
</comment>
<evidence type="ECO:0000313" key="2">
    <source>
        <dbReference type="EMBL" id="MCP3728983.1"/>
    </source>
</evidence>
<keyword evidence="3" id="KW-1185">Reference proteome</keyword>
<dbReference type="SUPFAM" id="SSF51556">
    <property type="entry name" value="Metallo-dependent hydrolases"/>
    <property type="match status" value="1"/>
</dbReference>
<organism evidence="2 3">
    <name type="scientific">Sphingomonas tagetis</name>
    <dbReference type="NCBI Taxonomy" id="2949092"/>
    <lineage>
        <taxon>Bacteria</taxon>
        <taxon>Pseudomonadati</taxon>
        <taxon>Pseudomonadota</taxon>
        <taxon>Alphaproteobacteria</taxon>
        <taxon>Sphingomonadales</taxon>
        <taxon>Sphingomonadaceae</taxon>
        <taxon>Sphingomonas</taxon>
    </lineage>
</organism>
<protein>
    <recommendedName>
        <fullName evidence="4">Amidohydrolase</fullName>
    </recommendedName>
</protein>
<gene>
    <name evidence="2" type="ORF">M9978_00930</name>
</gene>
<feature type="signal peptide" evidence="1">
    <location>
        <begin position="1"/>
        <end position="29"/>
    </location>
</feature>
<reference evidence="2" key="1">
    <citation type="submission" date="2022-05" db="EMBL/GenBank/DDBJ databases">
        <title>Sphingomonas sp. strain MG17 Genome sequencing and assembly.</title>
        <authorList>
            <person name="Kim I."/>
        </authorList>
    </citation>
    <scope>NUCLEOTIDE SEQUENCE</scope>
    <source>
        <strain evidence="2">MG17</strain>
    </source>
</reference>
<name>A0A9X2KMT2_9SPHN</name>
<dbReference type="EMBL" id="JAMLDX010000001">
    <property type="protein sequence ID" value="MCP3728983.1"/>
    <property type="molecule type" value="Genomic_DNA"/>
</dbReference>
<evidence type="ECO:0000313" key="3">
    <source>
        <dbReference type="Proteomes" id="UP001139451"/>
    </source>
</evidence>
<sequence>MPYLSVNTARRLIPLSLLMATFFSGSVDAREVAPVRVVADHHLHLNSPAMTEFLATECEVAPGRKCLDRSKAPLTAANLIAAMDHAGIKHGLLVSTAYFAESIFIKPPSANGPAVLRASNDYTVAVARAYPARLKALVGINPLTATALPEIERWRSDRHVVGIKLHLANSGFDFRKPGDVAKLAEVFRAAARTAW</sequence>
<evidence type="ECO:0008006" key="4">
    <source>
        <dbReference type="Google" id="ProtNLM"/>
    </source>
</evidence>
<dbReference type="AlphaFoldDB" id="A0A9X2KMT2"/>
<dbReference type="Gene3D" id="3.20.20.140">
    <property type="entry name" value="Metal-dependent hydrolases"/>
    <property type="match status" value="1"/>
</dbReference>
<feature type="chain" id="PRO_5040989126" description="Amidohydrolase" evidence="1">
    <location>
        <begin position="30"/>
        <end position="195"/>
    </location>
</feature>
<dbReference type="InterPro" id="IPR032466">
    <property type="entry name" value="Metal_Hydrolase"/>
</dbReference>
<dbReference type="Proteomes" id="UP001139451">
    <property type="component" value="Unassembled WGS sequence"/>
</dbReference>
<evidence type="ECO:0000256" key="1">
    <source>
        <dbReference type="SAM" id="SignalP"/>
    </source>
</evidence>
<keyword evidence="1" id="KW-0732">Signal</keyword>
<accession>A0A9X2KMT2</accession>